<organism evidence="2 3">
    <name type="scientific">Kribbella antibiotica</name>
    <dbReference type="NCBI Taxonomy" id="190195"/>
    <lineage>
        <taxon>Bacteria</taxon>
        <taxon>Bacillati</taxon>
        <taxon>Actinomycetota</taxon>
        <taxon>Actinomycetes</taxon>
        <taxon>Propionibacteriales</taxon>
        <taxon>Kribbellaceae</taxon>
        <taxon>Kribbella</taxon>
    </lineage>
</organism>
<dbReference type="OrthoDB" id="3828770at2"/>
<keyword evidence="1" id="KW-0812">Transmembrane</keyword>
<dbReference type="Proteomes" id="UP000295124">
    <property type="component" value="Unassembled WGS sequence"/>
</dbReference>
<feature type="transmembrane region" description="Helical" evidence="1">
    <location>
        <begin position="761"/>
        <end position="782"/>
    </location>
</feature>
<feature type="transmembrane region" description="Helical" evidence="1">
    <location>
        <begin position="365"/>
        <end position="386"/>
    </location>
</feature>
<name>A0A4R4ZTP6_9ACTN</name>
<evidence type="ECO:0000256" key="1">
    <source>
        <dbReference type="SAM" id="Phobius"/>
    </source>
</evidence>
<dbReference type="RefSeq" id="WP_132165196.1">
    <property type="nucleotide sequence ID" value="NZ_SMKX01000006.1"/>
</dbReference>
<keyword evidence="1" id="KW-0472">Membrane</keyword>
<evidence type="ECO:0008006" key="4">
    <source>
        <dbReference type="Google" id="ProtNLM"/>
    </source>
</evidence>
<dbReference type="AlphaFoldDB" id="A0A4R4ZTP6"/>
<dbReference type="EMBL" id="SMKX01000006">
    <property type="protein sequence ID" value="TDD62481.1"/>
    <property type="molecule type" value="Genomic_DNA"/>
</dbReference>
<feature type="transmembrane region" description="Helical" evidence="1">
    <location>
        <begin position="684"/>
        <end position="708"/>
    </location>
</feature>
<reference evidence="2 3" key="1">
    <citation type="submission" date="2019-03" db="EMBL/GenBank/DDBJ databases">
        <title>Draft genome sequences of novel Actinobacteria.</title>
        <authorList>
            <person name="Sahin N."/>
            <person name="Ay H."/>
            <person name="Saygin H."/>
        </authorList>
    </citation>
    <scope>NUCLEOTIDE SEQUENCE [LARGE SCALE GENOMIC DNA]</scope>
    <source>
        <strain evidence="2 3">JCM 13523</strain>
    </source>
</reference>
<protein>
    <recommendedName>
        <fullName evidence="4">FtsX-like permease family protein</fullName>
    </recommendedName>
</protein>
<gene>
    <name evidence="2" type="ORF">E1263_03315</name>
</gene>
<feature type="transmembrane region" description="Helical" evidence="1">
    <location>
        <begin position="398"/>
        <end position="419"/>
    </location>
</feature>
<evidence type="ECO:0000313" key="2">
    <source>
        <dbReference type="EMBL" id="TDD62481.1"/>
    </source>
</evidence>
<feature type="transmembrane region" description="Helical" evidence="1">
    <location>
        <begin position="236"/>
        <end position="260"/>
    </location>
</feature>
<keyword evidence="1" id="KW-1133">Transmembrane helix</keyword>
<evidence type="ECO:0000313" key="3">
    <source>
        <dbReference type="Proteomes" id="UP000295124"/>
    </source>
</evidence>
<accession>A0A4R4ZTP6</accession>
<keyword evidence="3" id="KW-1185">Reference proteome</keyword>
<feature type="transmembrane region" description="Helical" evidence="1">
    <location>
        <begin position="729"/>
        <end position="749"/>
    </location>
</feature>
<sequence>MSSRVSGPRLAWAFVRHRQSQTFTLFLLGFVLASMTLGLAAVRSSAEHAIVDSLRADLGGRAYALQTGNPAAITTLRGLSDVFGVQDEQGQLTADGLTGPVVVRAIGQPSLELGLLTDGTQPRQVGDVLLSELTAKSLSIALGDPVRIRAGDLATEGRVVGFSVDSADEYASTAVVLVDGHSAQFRPTRWLSDTDFYQQQGLRLPLDRRVATYQSVDVLLEAAAQNRPQFLSALRFVPAGAGILLGILFLAACTVFARGWKTDVDALLAAGMAPARAWSRILRIVTGIALCGQIAGAVAACLLVWLFRSPVSGWLDQHWTGIAIPWREPVLLIALTIVVSRLAIPATRLVQRLTKRTTASSARHRLLPAIMVAAGAVGVALWIVGIRHMLQPNGDSDHAAILAPIGALAVAAAIPYVVAPLLSLGTPAASGALVRYLANSLRPIASVTAVVVVATSTWAATTTYDANAGEAASSPLQPAGSFVISEIPDTAVAGLRRLYADHGGTQVVTFQIPDETAARLRVTSPALVTCMAQKKGLSPDQLPDSCYPRDAAAPINIVMLGAPGSPQRADPHLLSQGKVGLMLFTGADGTASRLADTNAAADPMLGGNVPGLVVAPDSNVAREFKLRPGGTSEVVLVDFTELTPQAQFLVRSGVLRLAPGATTADGTDPTAYDRLRSVANTVGFLGAAAALLFVLLGGGALVVAHSVTRQSLIDLGSRSGPRRRLASRWIALLVISSAAALALAILTAAGAGRRTGPSYGILWLLPGSFAVAAAFVVAVAFLRVPPTARE</sequence>
<feature type="transmembrane region" description="Helical" evidence="1">
    <location>
        <begin position="281"/>
        <end position="306"/>
    </location>
</feature>
<comment type="caution">
    <text evidence="2">The sequence shown here is derived from an EMBL/GenBank/DDBJ whole genome shotgun (WGS) entry which is preliminary data.</text>
</comment>
<proteinExistence type="predicted"/>
<feature type="transmembrane region" description="Helical" evidence="1">
    <location>
        <begin position="326"/>
        <end position="344"/>
    </location>
</feature>